<dbReference type="GO" id="GO:0016787">
    <property type="term" value="F:hydrolase activity"/>
    <property type="evidence" value="ECO:0007669"/>
    <property type="project" value="UniProtKB-KW"/>
</dbReference>
<keyword evidence="2" id="KW-0378">Hydrolase</keyword>
<protein>
    <submittedName>
        <fullName evidence="2">Glycosyl hydrolases family 43</fullName>
    </submittedName>
</protein>
<keyword evidence="3" id="KW-1185">Reference proteome</keyword>
<accession>A0A1M4TD94</accession>
<gene>
    <name evidence="2" type="ORF">SAMN05444405_101341</name>
</gene>
<dbReference type="AlphaFoldDB" id="A0A1M4TD94"/>
<sequence>MKMKDKFIWILSFLISLGALAQNKPDTFKDFKKKDVSKFCKSLTPMGRILETEDYYVWCVAPIYGPDGKVHVFYSRWPAKYGMGGWIHKSEIAHAVADRPEGPYTYVETVLAPRPGYWDATTCHNPHIEYVDGKYCLFYMGNSNGKTNTKRIGLATAPTLNGPWTRSDKPLLEAGSEGSWDDHCTTNPAFIKHPNGEYWLYYKSWNNVDYTQEKNGVKGNRKYGLAIAKKLEGPYVRYEGNPLIDFSVYGKNQQVEDAFIWYQKGKFKMLMRDMGFYNHTVGLYLESKDGIHWGKPQIGWYGADAYLQEPPAPKHLTRYGRFERPQILFKNGKPAYMFNAMQGGKYMTASGFVFKIK</sequence>
<feature type="signal peptide" evidence="1">
    <location>
        <begin position="1"/>
        <end position="21"/>
    </location>
</feature>
<dbReference type="RefSeq" id="WP_245797041.1">
    <property type="nucleotide sequence ID" value="NZ_FQTV01000001.1"/>
</dbReference>
<dbReference type="CDD" id="cd08994">
    <property type="entry name" value="GH43_62_32_68_117_130-like"/>
    <property type="match status" value="1"/>
</dbReference>
<keyword evidence="1" id="KW-0732">Signal</keyword>
<reference evidence="2 3" key="1">
    <citation type="submission" date="2016-11" db="EMBL/GenBank/DDBJ databases">
        <authorList>
            <person name="Jaros S."/>
            <person name="Januszkiewicz K."/>
            <person name="Wedrychowicz H."/>
        </authorList>
    </citation>
    <scope>NUCLEOTIDE SEQUENCE [LARGE SCALE GENOMIC DNA]</scope>
    <source>
        <strain evidence="2 3">DSM 26991</strain>
    </source>
</reference>
<evidence type="ECO:0000256" key="1">
    <source>
        <dbReference type="SAM" id="SignalP"/>
    </source>
</evidence>
<evidence type="ECO:0000313" key="2">
    <source>
        <dbReference type="EMBL" id="SHE42441.1"/>
    </source>
</evidence>
<dbReference type="SUPFAM" id="SSF75005">
    <property type="entry name" value="Arabinanase/levansucrase/invertase"/>
    <property type="match status" value="1"/>
</dbReference>
<feature type="chain" id="PRO_5012296245" evidence="1">
    <location>
        <begin position="22"/>
        <end position="357"/>
    </location>
</feature>
<dbReference type="Proteomes" id="UP000184509">
    <property type="component" value="Unassembled WGS sequence"/>
</dbReference>
<dbReference type="Gene3D" id="2.115.10.20">
    <property type="entry name" value="Glycosyl hydrolase domain, family 43"/>
    <property type="match status" value="1"/>
</dbReference>
<evidence type="ECO:0000313" key="3">
    <source>
        <dbReference type="Proteomes" id="UP000184509"/>
    </source>
</evidence>
<dbReference type="STRING" id="1297750.SAMN05444405_101341"/>
<name>A0A1M4TD94_9BACE</name>
<organism evidence="2 3">
    <name type="scientific">Bacteroides luti</name>
    <dbReference type="NCBI Taxonomy" id="1297750"/>
    <lineage>
        <taxon>Bacteria</taxon>
        <taxon>Pseudomonadati</taxon>
        <taxon>Bacteroidota</taxon>
        <taxon>Bacteroidia</taxon>
        <taxon>Bacteroidales</taxon>
        <taxon>Bacteroidaceae</taxon>
        <taxon>Bacteroides</taxon>
    </lineage>
</organism>
<proteinExistence type="predicted"/>
<dbReference type="EMBL" id="FQTV01000001">
    <property type="protein sequence ID" value="SHE42441.1"/>
    <property type="molecule type" value="Genomic_DNA"/>
</dbReference>
<dbReference type="InterPro" id="IPR023296">
    <property type="entry name" value="Glyco_hydro_beta-prop_sf"/>
</dbReference>